<keyword evidence="1" id="KW-1133">Transmembrane helix</keyword>
<dbReference type="GeneID" id="61419957"/>
<proteinExistence type="predicted"/>
<protein>
    <submittedName>
        <fullName evidence="3">DNA-directed RNA polymerase subunit beta</fullName>
    </submittedName>
</protein>
<dbReference type="InterPro" id="IPR024596">
    <property type="entry name" value="RNApol_su_b/EpuA"/>
</dbReference>
<evidence type="ECO:0000313" key="2">
    <source>
        <dbReference type="EMBL" id="MDT2730963.1"/>
    </source>
</evidence>
<reference evidence="2" key="2">
    <citation type="submission" date="2023-03" db="EMBL/GenBank/DDBJ databases">
        <authorList>
            <person name="Shen W."/>
            <person name="Cai J."/>
        </authorList>
    </citation>
    <scope>NUCLEOTIDE SEQUENCE</scope>
    <source>
        <strain evidence="2">P82-2</strain>
    </source>
</reference>
<dbReference type="EMBL" id="NSGR01000008">
    <property type="protein sequence ID" value="PCH12144.1"/>
    <property type="molecule type" value="Genomic_DNA"/>
</dbReference>
<keyword evidence="3" id="KW-0240">DNA-directed RNA polymerase</keyword>
<feature type="transmembrane region" description="Helical" evidence="1">
    <location>
        <begin position="12"/>
        <end position="37"/>
    </location>
</feature>
<name>A0A0E2UBT4_9STRE</name>
<accession>A0A0E2UBT4</accession>
<comment type="caution">
    <text evidence="3">The sequence shown here is derived from an EMBL/GenBank/DDBJ whole genome shotgun (WGS) entry which is preliminary data.</text>
</comment>
<dbReference type="Pfam" id="PF11772">
    <property type="entry name" value="EpuA"/>
    <property type="match status" value="1"/>
</dbReference>
<dbReference type="GO" id="GO:0000428">
    <property type="term" value="C:DNA-directed RNA polymerase complex"/>
    <property type="evidence" value="ECO:0007669"/>
    <property type="project" value="UniProtKB-KW"/>
</dbReference>
<gene>
    <name evidence="3" type="ORF">A9Y57_00859</name>
    <name evidence="2" type="ORF">P7G31_01685</name>
</gene>
<dbReference type="AlphaFoldDB" id="A0A0E2UBT4"/>
<dbReference type="eggNOG" id="ENOG5033DQZ">
    <property type="taxonomic scope" value="Bacteria"/>
</dbReference>
<evidence type="ECO:0000256" key="1">
    <source>
        <dbReference type="SAM" id="Phobius"/>
    </source>
</evidence>
<dbReference type="PROSITE" id="PS51257">
    <property type="entry name" value="PROKAR_LIPOPROTEIN"/>
    <property type="match status" value="1"/>
</dbReference>
<keyword evidence="3" id="KW-0804">Transcription</keyword>
<keyword evidence="1" id="KW-0812">Transmembrane</keyword>
<dbReference type="STRING" id="936154.STP_0502"/>
<dbReference type="EMBL" id="JARQAG010000001">
    <property type="protein sequence ID" value="MDT2730963.1"/>
    <property type="molecule type" value="Genomic_DNA"/>
</dbReference>
<dbReference type="RefSeq" id="WP_003104489.1">
    <property type="nucleotide sequence ID" value="NZ_BAWT01000007.1"/>
</dbReference>
<dbReference type="OrthoDB" id="2236461at2"/>
<evidence type="ECO:0000313" key="3">
    <source>
        <dbReference type="EMBL" id="PCH12144.1"/>
    </source>
</evidence>
<sequence>MTKGWKYVLKLFILIIVVALLACLFLAIGLMIGYSFMGDGQHPTAILSTDKWTELINKFTGK</sequence>
<dbReference type="OMA" id="WKYVAKQ"/>
<keyword evidence="1" id="KW-0472">Membrane</keyword>
<evidence type="ECO:0000313" key="4">
    <source>
        <dbReference type="Proteomes" id="UP000217465"/>
    </source>
</evidence>
<organism evidence="3 4">
    <name type="scientific">Streptococcus parauberis</name>
    <dbReference type="NCBI Taxonomy" id="1348"/>
    <lineage>
        <taxon>Bacteria</taxon>
        <taxon>Bacillati</taxon>
        <taxon>Bacillota</taxon>
        <taxon>Bacilli</taxon>
        <taxon>Lactobacillales</taxon>
        <taxon>Streptococcaceae</taxon>
        <taxon>Streptococcus</taxon>
    </lineage>
</organism>
<dbReference type="Proteomes" id="UP000217465">
    <property type="component" value="Unassembled WGS sequence"/>
</dbReference>
<reference evidence="3 4" key="1">
    <citation type="submission" date="2016-06" db="EMBL/GenBank/DDBJ databases">
        <authorList>
            <person name="Haines A.N."/>
            <person name="Council K.R."/>
        </authorList>
    </citation>
    <scope>NUCLEOTIDE SEQUENCE [LARGE SCALE GENOMIC DNA]</scope>
    <source>
        <strain evidence="3 4">SP158-29</strain>
    </source>
</reference>
<dbReference type="Proteomes" id="UP001180515">
    <property type="component" value="Unassembled WGS sequence"/>
</dbReference>